<gene>
    <name evidence="2" type="ORF">GCM10009802_07560</name>
</gene>
<proteinExistence type="predicted"/>
<keyword evidence="3" id="KW-1185">Reference proteome</keyword>
<feature type="transmembrane region" description="Helical" evidence="1">
    <location>
        <begin position="60"/>
        <end position="85"/>
    </location>
</feature>
<accession>A0ABP5J1K1</accession>
<keyword evidence="1" id="KW-0472">Membrane</keyword>
<organism evidence="2 3">
    <name type="scientific">Streptomyces synnematoformans</name>
    <dbReference type="NCBI Taxonomy" id="415721"/>
    <lineage>
        <taxon>Bacteria</taxon>
        <taxon>Bacillati</taxon>
        <taxon>Actinomycetota</taxon>
        <taxon>Actinomycetes</taxon>
        <taxon>Kitasatosporales</taxon>
        <taxon>Streptomycetaceae</taxon>
        <taxon>Streptomyces</taxon>
    </lineage>
</organism>
<feature type="transmembrane region" description="Helical" evidence="1">
    <location>
        <begin position="26"/>
        <end position="54"/>
    </location>
</feature>
<feature type="transmembrane region" description="Helical" evidence="1">
    <location>
        <begin position="204"/>
        <end position="223"/>
    </location>
</feature>
<reference evidence="3" key="1">
    <citation type="journal article" date="2019" name="Int. J. Syst. Evol. Microbiol.">
        <title>The Global Catalogue of Microorganisms (GCM) 10K type strain sequencing project: providing services to taxonomists for standard genome sequencing and annotation.</title>
        <authorList>
            <consortium name="The Broad Institute Genomics Platform"/>
            <consortium name="The Broad Institute Genome Sequencing Center for Infectious Disease"/>
            <person name="Wu L."/>
            <person name="Ma J."/>
        </authorList>
    </citation>
    <scope>NUCLEOTIDE SEQUENCE [LARGE SCALE GENOMIC DNA]</scope>
    <source>
        <strain evidence="3">JCM 15481</strain>
    </source>
</reference>
<sequence>MSESTARSGTRLNIFRPAAQATYDRIFGVVYVGLMANVQFALATAPLLGALAVVRDPLASWPFFAVLSCLCAPALAGVFGCFTALDEDGSPVVLRPFWGAYRRAAGRALAVWALGAGLVGVLVADAVALARTAWGPALVPLFLTLAVLVSATVISVITVLAAPRAAGDTRLRRLLWPCLVLTTRRWFLAVANVALLGLAATVVLLQPLVGLLVACAPLLYVVWANTRYAVSPLHDADQPEDSHV</sequence>
<keyword evidence="1" id="KW-0812">Transmembrane</keyword>
<dbReference type="RefSeq" id="WP_344287832.1">
    <property type="nucleotide sequence ID" value="NZ_BAAAPF010000009.1"/>
</dbReference>
<evidence type="ECO:0000256" key="1">
    <source>
        <dbReference type="SAM" id="Phobius"/>
    </source>
</evidence>
<protein>
    <recommendedName>
        <fullName evidence="4">Ferredoxin-NADPH reductase</fullName>
    </recommendedName>
</protein>
<feature type="transmembrane region" description="Helical" evidence="1">
    <location>
        <begin position="106"/>
        <end position="129"/>
    </location>
</feature>
<comment type="caution">
    <text evidence="2">The sequence shown here is derived from an EMBL/GenBank/DDBJ whole genome shotgun (WGS) entry which is preliminary data.</text>
</comment>
<keyword evidence="1" id="KW-1133">Transmembrane helix</keyword>
<evidence type="ECO:0000313" key="2">
    <source>
        <dbReference type="EMBL" id="GAA2110437.1"/>
    </source>
</evidence>
<dbReference type="EMBL" id="BAAAPF010000009">
    <property type="protein sequence ID" value="GAA2110437.1"/>
    <property type="molecule type" value="Genomic_DNA"/>
</dbReference>
<evidence type="ECO:0008006" key="4">
    <source>
        <dbReference type="Google" id="ProtNLM"/>
    </source>
</evidence>
<feature type="transmembrane region" description="Helical" evidence="1">
    <location>
        <begin position="174"/>
        <end position="198"/>
    </location>
</feature>
<feature type="transmembrane region" description="Helical" evidence="1">
    <location>
        <begin position="141"/>
        <end position="162"/>
    </location>
</feature>
<evidence type="ECO:0000313" key="3">
    <source>
        <dbReference type="Proteomes" id="UP001500443"/>
    </source>
</evidence>
<name>A0ABP5J1K1_9ACTN</name>
<dbReference type="Proteomes" id="UP001500443">
    <property type="component" value="Unassembled WGS sequence"/>
</dbReference>